<dbReference type="PANTHER" id="PTHR24421">
    <property type="entry name" value="NITRATE/NITRITE SENSOR PROTEIN NARX-RELATED"/>
    <property type="match status" value="1"/>
</dbReference>
<keyword evidence="2 6" id="KW-0418">Kinase</keyword>
<dbReference type="Proteomes" id="UP000244989">
    <property type="component" value="Unassembled WGS sequence"/>
</dbReference>
<keyword evidence="7" id="KW-1185">Reference proteome</keyword>
<dbReference type="RefSeq" id="WP_108432309.1">
    <property type="nucleotide sequence ID" value="NZ_CP026947.1"/>
</dbReference>
<protein>
    <submittedName>
        <fullName evidence="6">Sensor histidine kinase</fullName>
    </submittedName>
</protein>
<feature type="domain" description="Signal transduction histidine kinase subgroup 3 dimerisation and phosphoacceptor" evidence="5">
    <location>
        <begin position="202"/>
        <end position="266"/>
    </location>
</feature>
<keyword evidence="4" id="KW-1133">Transmembrane helix</keyword>
<name>A0A2U1T4L4_9CORY</name>
<dbReference type="InterPro" id="IPR050482">
    <property type="entry name" value="Sensor_HK_TwoCompSys"/>
</dbReference>
<dbReference type="InterPro" id="IPR011712">
    <property type="entry name" value="Sig_transdc_His_kin_sub3_dim/P"/>
</dbReference>
<comment type="caution">
    <text evidence="6">The sequence shown here is derived from an EMBL/GenBank/DDBJ whole genome shotgun (WGS) entry which is preliminary data.</text>
</comment>
<evidence type="ECO:0000256" key="4">
    <source>
        <dbReference type="SAM" id="Phobius"/>
    </source>
</evidence>
<dbReference type="EMBL" id="QEEZ01000023">
    <property type="protein sequence ID" value="PWC00944.1"/>
    <property type="molecule type" value="Genomic_DNA"/>
</dbReference>
<feature type="transmembrane region" description="Helical" evidence="4">
    <location>
        <begin position="163"/>
        <end position="181"/>
    </location>
</feature>
<sequence>MNLLSLRQWRELGSAEQYVTYSRYSLLLATAPVMLVMPGVVLFRAGQNSILLAVLAVLVVAGVTTWAISTRPEFNVCPQPRAHMASTAVIATQACALVAPAAAIVLLDLASHTQAMLAVIVVAGCLSAAVVPWPLTMPWWLVALVCGITAGWAAEIAGESRVIGIYVVMLAAATPVTAWTIRLFREVERARATEAQLQVAEERLRFAQELHDTMGQHLAAISLKAELARALVARDDARADHELAELQKLAKLSTAEMHDVVTGYRTINLATEVAGMKSLLADANIALIVHGDVFEVPEEHWELAGWFVREATTNVVKHSQATSVELELAAGGVVISNDGVGGYTGPLRGLDALRRRAAAHGASVQIVREGEHFTARLSLKEAAA</sequence>
<evidence type="ECO:0000313" key="6">
    <source>
        <dbReference type="EMBL" id="PWC00944.1"/>
    </source>
</evidence>
<keyword evidence="1" id="KW-0808">Transferase</keyword>
<dbReference type="Gene3D" id="1.20.5.1930">
    <property type="match status" value="1"/>
</dbReference>
<dbReference type="GO" id="GO:0016020">
    <property type="term" value="C:membrane"/>
    <property type="evidence" value="ECO:0007669"/>
    <property type="project" value="InterPro"/>
</dbReference>
<evidence type="ECO:0000313" key="7">
    <source>
        <dbReference type="Proteomes" id="UP000244989"/>
    </source>
</evidence>
<feature type="transmembrane region" description="Helical" evidence="4">
    <location>
        <begin position="50"/>
        <end position="68"/>
    </location>
</feature>
<dbReference type="PANTHER" id="PTHR24421:SF63">
    <property type="entry name" value="SENSOR HISTIDINE KINASE DESK"/>
    <property type="match status" value="1"/>
</dbReference>
<gene>
    <name evidence="6" type="ORF">DF222_09975</name>
</gene>
<dbReference type="GO" id="GO:0000155">
    <property type="term" value="F:phosphorelay sensor kinase activity"/>
    <property type="evidence" value="ECO:0007669"/>
    <property type="project" value="InterPro"/>
</dbReference>
<dbReference type="InterPro" id="IPR036890">
    <property type="entry name" value="HATPase_C_sf"/>
</dbReference>
<dbReference type="GO" id="GO:0046983">
    <property type="term" value="F:protein dimerization activity"/>
    <property type="evidence" value="ECO:0007669"/>
    <property type="project" value="InterPro"/>
</dbReference>
<accession>A0A2U1T4L4</accession>
<keyword evidence="3" id="KW-0902">Two-component regulatory system</keyword>
<reference evidence="7" key="1">
    <citation type="submission" date="2018-04" db="EMBL/GenBank/DDBJ databases">
        <authorList>
            <person name="Liu S."/>
            <person name="Wang Z."/>
            <person name="Li J."/>
        </authorList>
    </citation>
    <scope>NUCLEOTIDE SEQUENCE [LARGE SCALE GENOMIC DNA]</scope>
    <source>
        <strain evidence="7">2189</strain>
    </source>
</reference>
<dbReference type="KEGG" id="cyz:C3B44_10455"/>
<feature type="transmembrane region" description="Helical" evidence="4">
    <location>
        <begin position="114"/>
        <end position="133"/>
    </location>
</feature>
<dbReference type="OrthoDB" id="5241784at2"/>
<feature type="transmembrane region" description="Helical" evidence="4">
    <location>
        <begin position="88"/>
        <end position="107"/>
    </location>
</feature>
<dbReference type="Pfam" id="PF07730">
    <property type="entry name" value="HisKA_3"/>
    <property type="match status" value="1"/>
</dbReference>
<evidence type="ECO:0000256" key="1">
    <source>
        <dbReference type="ARBA" id="ARBA00022679"/>
    </source>
</evidence>
<evidence type="ECO:0000256" key="3">
    <source>
        <dbReference type="ARBA" id="ARBA00023012"/>
    </source>
</evidence>
<organism evidence="6 7">
    <name type="scientific">Corynebacterium yudongzhengii</name>
    <dbReference type="NCBI Taxonomy" id="2080740"/>
    <lineage>
        <taxon>Bacteria</taxon>
        <taxon>Bacillati</taxon>
        <taxon>Actinomycetota</taxon>
        <taxon>Actinomycetes</taxon>
        <taxon>Mycobacteriales</taxon>
        <taxon>Corynebacteriaceae</taxon>
        <taxon>Corynebacterium</taxon>
    </lineage>
</organism>
<keyword evidence="4" id="KW-0472">Membrane</keyword>
<evidence type="ECO:0000259" key="5">
    <source>
        <dbReference type="Pfam" id="PF07730"/>
    </source>
</evidence>
<evidence type="ECO:0000256" key="2">
    <source>
        <dbReference type="ARBA" id="ARBA00022777"/>
    </source>
</evidence>
<dbReference type="Gene3D" id="3.30.565.10">
    <property type="entry name" value="Histidine kinase-like ATPase, C-terminal domain"/>
    <property type="match status" value="1"/>
</dbReference>
<dbReference type="AlphaFoldDB" id="A0A2U1T4L4"/>
<keyword evidence="4" id="KW-0812">Transmembrane</keyword>
<proteinExistence type="predicted"/>
<feature type="transmembrane region" description="Helical" evidence="4">
    <location>
        <begin position="24"/>
        <end position="43"/>
    </location>
</feature>